<dbReference type="eggNOG" id="ENOG502SCZ5">
    <property type="taxonomic scope" value="Eukaryota"/>
</dbReference>
<dbReference type="AlphaFoldDB" id="A0A0E0R0P4"/>
<dbReference type="HOGENOM" id="CLU_047639_4_0_1"/>
<evidence type="ECO:0000256" key="2">
    <source>
        <dbReference type="ARBA" id="ARBA00005592"/>
    </source>
</evidence>
<dbReference type="CDD" id="cd22270">
    <property type="entry name" value="DPBB_kiwellin-like"/>
    <property type="match status" value="2"/>
</dbReference>
<proteinExistence type="inferred from homology"/>
<evidence type="ECO:0000256" key="5">
    <source>
        <dbReference type="SAM" id="MobiDB-lite"/>
    </source>
</evidence>
<dbReference type="STRING" id="4529.A0A0E0R0P4"/>
<name>A0A0E0R0P4_ORYRU</name>
<evidence type="ECO:0000313" key="8">
    <source>
        <dbReference type="Proteomes" id="UP000008022"/>
    </source>
</evidence>
<feature type="signal peptide" evidence="6">
    <location>
        <begin position="1"/>
        <end position="20"/>
    </location>
</feature>
<protein>
    <submittedName>
        <fullName evidence="7">Uncharacterized protein</fullName>
    </submittedName>
</protein>
<evidence type="ECO:0000256" key="6">
    <source>
        <dbReference type="SAM" id="SignalP"/>
    </source>
</evidence>
<comment type="subcellular location">
    <subcellularLocation>
        <location evidence="1">Secreted</location>
    </subcellularLocation>
</comment>
<evidence type="ECO:0000256" key="4">
    <source>
        <dbReference type="ARBA" id="ARBA00022729"/>
    </source>
</evidence>
<evidence type="ECO:0000256" key="3">
    <source>
        <dbReference type="ARBA" id="ARBA00022525"/>
    </source>
</evidence>
<dbReference type="PANTHER" id="PTHR33191">
    <property type="entry name" value="RIPENING-RELATED PROTEIN 2-RELATED"/>
    <property type="match status" value="1"/>
</dbReference>
<dbReference type="Gene3D" id="2.40.40.10">
    <property type="entry name" value="RlpA-like domain"/>
    <property type="match status" value="3"/>
</dbReference>
<dbReference type="InterPro" id="IPR036908">
    <property type="entry name" value="RlpA-like_sf"/>
</dbReference>
<reference evidence="8" key="1">
    <citation type="submission" date="2013-06" db="EMBL/GenBank/DDBJ databases">
        <authorList>
            <person name="Zhao Q."/>
        </authorList>
    </citation>
    <scope>NUCLEOTIDE SEQUENCE</scope>
    <source>
        <strain evidence="8">cv. W1943</strain>
    </source>
</reference>
<keyword evidence="4 6" id="KW-0732">Signal</keyword>
<comment type="similarity">
    <text evidence="2">Belongs to the kiwellin family.</text>
</comment>
<dbReference type="EnsemblPlants" id="ORUFI10G14850.1">
    <property type="protein sequence ID" value="ORUFI10G14850.1"/>
    <property type="gene ID" value="ORUFI10G14850"/>
</dbReference>
<evidence type="ECO:0000256" key="1">
    <source>
        <dbReference type="ARBA" id="ARBA00004613"/>
    </source>
</evidence>
<organism evidence="7 8">
    <name type="scientific">Oryza rufipogon</name>
    <name type="common">Brownbeard rice</name>
    <name type="synonym">Asian wild rice</name>
    <dbReference type="NCBI Taxonomy" id="4529"/>
    <lineage>
        <taxon>Eukaryota</taxon>
        <taxon>Viridiplantae</taxon>
        <taxon>Streptophyta</taxon>
        <taxon>Embryophyta</taxon>
        <taxon>Tracheophyta</taxon>
        <taxon>Spermatophyta</taxon>
        <taxon>Magnoliopsida</taxon>
        <taxon>Liliopsida</taxon>
        <taxon>Poales</taxon>
        <taxon>Poaceae</taxon>
        <taxon>BOP clade</taxon>
        <taxon>Oryzoideae</taxon>
        <taxon>Oryzeae</taxon>
        <taxon>Oryzinae</taxon>
        <taxon>Oryza</taxon>
    </lineage>
</organism>
<dbReference type="SUPFAM" id="SSF50685">
    <property type="entry name" value="Barwin-like endoglucanases"/>
    <property type="match status" value="3"/>
</dbReference>
<dbReference type="GO" id="GO:0005576">
    <property type="term" value="C:extracellular region"/>
    <property type="evidence" value="ECO:0007669"/>
    <property type="project" value="UniProtKB-SubCell"/>
</dbReference>
<accession>A0A0E0R0P4</accession>
<sequence>MARSGKVAKIAVLVVALALALLEMPRCAVVARRHYGKQLEAADGGGRGIFPAVMTVNGFGAGGVRRAMVAALSTEWFAGGRRCHRKVRITGGGGAVEATVVDECDSRRGCKDDVVDSSPAVWRALGLDTDAGEVPMAAAAASTKIVAVVVAVLLAILEMPSCAVARRHHHDHHDKPGHHDGGFPAVMTVNGFEKGEDGGGPAACDGHYHSDGELIVALSTEWFAGGRRCHRRIRITPSEHGRRGGGGGRGAVEATVVDECDSRRGCKDDVVDSSPAVWRALGLDTDSGEVRVTLMANAKQLALFAMLVLLLASCAAARRHGKPDPCDGGGGGVDSHLPPGMRRCSSPAVSEDGTPAVMTVNGFEEGEDGGGPAACDGRYHSDRSLVAALSTGWFAGGRRCHRGIRITSRQNGLSVVATVVDECDSRHGGCKDDIVDTSAAVWSALGLDTNVGEVPVTWSDA</sequence>
<dbReference type="Gramene" id="ORUFI10G14850.1">
    <property type="protein sequence ID" value="ORUFI10G14850.1"/>
    <property type="gene ID" value="ORUFI10G14850"/>
</dbReference>
<feature type="region of interest" description="Disordered" evidence="5">
    <location>
        <begin position="322"/>
        <end position="351"/>
    </location>
</feature>
<reference evidence="7" key="2">
    <citation type="submission" date="2015-06" db="UniProtKB">
        <authorList>
            <consortium name="EnsemblPlants"/>
        </authorList>
    </citation>
    <scope>IDENTIFICATION</scope>
</reference>
<dbReference type="InterPro" id="IPR039271">
    <property type="entry name" value="Kiwellin-like"/>
</dbReference>
<dbReference type="PANTHER" id="PTHR33191:SF80">
    <property type="entry name" value="RIPENING-RELATED PROTEIN 6-RELATED"/>
    <property type="match status" value="1"/>
</dbReference>
<keyword evidence="8" id="KW-1185">Reference proteome</keyword>
<dbReference type="OMA" id="EMPRCAV"/>
<keyword evidence="3" id="KW-0964">Secreted</keyword>
<dbReference type="Pfam" id="PF24300">
    <property type="entry name" value="KWL1"/>
    <property type="match status" value="3"/>
</dbReference>
<dbReference type="Proteomes" id="UP000008022">
    <property type="component" value="Unassembled WGS sequence"/>
</dbReference>
<evidence type="ECO:0000313" key="7">
    <source>
        <dbReference type="EnsemblPlants" id="ORUFI10G14850.1"/>
    </source>
</evidence>
<feature type="chain" id="PRO_5002372029" evidence="6">
    <location>
        <begin position="21"/>
        <end position="461"/>
    </location>
</feature>